<accession>A0A1U9X457</accession>
<dbReference type="PANTHER" id="PTHR43827:SF13">
    <property type="entry name" value="ALDO_KETO REDUCTASE FAMILY PROTEIN"/>
    <property type="match status" value="1"/>
</dbReference>
<sequence>MLKQAMEGSVPKFYKLSSGYTIPSIGFGTYEISPSKTADVVYNALKCGYRHFDTAVLYGNEFEVGQGICRWLKEDPANNKREDVFYTTKLWDSQKGYNKAKKAIDHCLQEVEDLGYIDLLLMHSPLGGTQARLETYKAMQEAVDEGKVRSIGVSNFGPLHVDGLLKWDGLKYKPVVNQIEISPWVMRQELADFCKSKGILIEAYTPLTHGQKLKDPDLLRISNEVGCDPAQALIRWSLQKGYIPLPKTQSISRLASNLNVFSFELTPDQINEIDKPFSYEPTDWDCTNAP</sequence>
<evidence type="ECO:0000256" key="1">
    <source>
        <dbReference type="ARBA" id="ARBA00023002"/>
    </source>
</evidence>
<feature type="active site" description="Proton donor" evidence="2">
    <location>
        <position position="58"/>
    </location>
</feature>
<dbReference type="InterPro" id="IPR020471">
    <property type="entry name" value="AKR"/>
</dbReference>
<proteinExistence type="predicted"/>
<feature type="binding site" evidence="3">
    <location>
        <position position="123"/>
    </location>
    <ligand>
        <name>substrate</name>
    </ligand>
</feature>
<dbReference type="SUPFAM" id="SSF51430">
    <property type="entry name" value="NAD(P)-linked oxidoreductase"/>
    <property type="match status" value="1"/>
</dbReference>
<evidence type="ECO:0000259" key="5">
    <source>
        <dbReference type="Pfam" id="PF00248"/>
    </source>
</evidence>
<dbReference type="VEuPathDB" id="FungiDB:KLMA_80176"/>
<evidence type="ECO:0000256" key="2">
    <source>
        <dbReference type="PIRSR" id="PIRSR000097-1"/>
    </source>
</evidence>
<dbReference type="CDD" id="cd19071">
    <property type="entry name" value="AKR_AKR1-5-like"/>
    <property type="match status" value="1"/>
</dbReference>
<dbReference type="Pfam" id="PF00248">
    <property type="entry name" value="Aldo_ket_red"/>
    <property type="match status" value="1"/>
</dbReference>
<dbReference type="PIRSF" id="PIRSF000097">
    <property type="entry name" value="AKR"/>
    <property type="match status" value="1"/>
</dbReference>
<name>A0A1U9X457_KLUMA</name>
<gene>
    <name evidence="6" type="primary">AR</name>
</gene>
<dbReference type="Gene3D" id="3.20.20.100">
    <property type="entry name" value="NADP-dependent oxidoreductase domain"/>
    <property type="match status" value="1"/>
</dbReference>
<evidence type="ECO:0000313" key="6">
    <source>
        <dbReference type="EMBL" id="AQY75507.1"/>
    </source>
</evidence>
<dbReference type="GO" id="GO:0016616">
    <property type="term" value="F:oxidoreductase activity, acting on the CH-OH group of donors, NAD or NADP as acceptor"/>
    <property type="evidence" value="ECO:0007669"/>
    <property type="project" value="UniProtKB-ARBA"/>
</dbReference>
<dbReference type="PANTHER" id="PTHR43827">
    <property type="entry name" value="2,5-DIKETO-D-GLUCONIC ACID REDUCTASE"/>
    <property type="match status" value="1"/>
</dbReference>
<dbReference type="EMBL" id="KX455885">
    <property type="protein sequence ID" value="AQY75507.1"/>
    <property type="molecule type" value="Genomic_DNA"/>
</dbReference>
<dbReference type="PROSITE" id="PS00062">
    <property type="entry name" value="ALDOKETO_REDUCTASE_2"/>
    <property type="match status" value="1"/>
</dbReference>
<dbReference type="AlphaFoldDB" id="A0A1U9X457"/>
<dbReference type="FunFam" id="3.20.20.100:FF:000002">
    <property type="entry name" value="2,5-diketo-D-gluconic acid reductase A"/>
    <property type="match status" value="1"/>
</dbReference>
<feature type="site" description="Lowers pKa of active site Tyr" evidence="4">
    <location>
        <position position="89"/>
    </location>
</feature>
<dbReference type="PRINTS" id="PR00069">
    <property type="entry name" value="ALDKETRDTASE"/>
</dbReference>
<keyword evidence="1" id="KW-0560">Oxidoreductase</keyword>
<reference evidence="6" key="1">
    <citation type="submission" date="2016-06" db="EMBL/GenBank/DDBJ databases">
        <title>The pentose fermentation mechanism of Kluyveromyces marxianus yeast and the reasons for the fermentation differences.</title>
        <authorList>
            <person name="Hou S."/>
        </authorList>
    </citation>
    <scope>NUCLEOTIDE SEQUENCE</scope>
    <source>
        <strain evidence="6">1911</strain>
    </source>
</reference>
<evidence type="ECO:0000256" key="3">
    <source>
        <dbReference type="PIRSR" id="PIRSR000097-2"/>
    </source>
</evidence>
<dbReference type="InterPro" id="IPR036812">
    <property type="entry name" value="NAD(P)_OxRdtase_dom_sf"/>
</dbReference>
<protein>
    <submittedName>
        <fullName evidence="6">Aldose reductase</fullName>
    </submittedName>
</protein>
<dbReference type="InterPro" id="IPR023210">
    <property type="entry name" value="NADP_OxRdtase_dom"/>
</dbReference>
<dbReference type="PROSITE" id="PS00798">
    <property type="entry name" value="ALDOKETO_REDUCTASE_1"/>
    <property type="match status" value="1"/>
</dbReference>
<evidence type="ECO:0000256" key="4">
    <source>
        <dbReference type="PIRSR" id="PIRSR000097-3"/>
    </source>
</evidence>
<organism evidence="6">
    <name type="scientific">Kluyveromyces marxianus</name>
    <name type="common">Yeast</name>
    <name type="synonym">Candida kefyr</name>
    <dbReference type="NCBI Taxonomy" id="4911"/>
    <lineage>
        <taxon>Eukaryota</taxon>
        <taxon>Fungi</taxon>
        <taxon>Dikarya</taxon>
        <taxon>Ascomycota</taxon>
        <taxon>Saccharomycotina</taxon>
        <taxon>Saccharomycetes</taxon>
        <taxon>Saccharomycetales</taxon>
        <taxon>Saccharomycetaceae</taxon>
        <taxon>Kluyveromyces</taxon>
    </lineage>
</organism>
<feature type="domain" description="NADP-dependent oxidoreductase" evidence="5">
    <location>
        <begin position="25"/>
        <end position="275"/>
    </location>
</feature>
<dbReference type="InterPro" id="IPR018170">
    <property type="entry name" value="Aldo/ket_reductase_CS"/>
</dbReference>